<evidence type="ECO:0000313" key="8">
    <source>
        <dbReference type="EMBL" id="PIO97633.1"/>
    </source>
</evidence>
<dbReference type="EMBL" id="NQVN01000016">
    <property type="protein sequence ID" value="PIO97633.1"/>
    <property type="molecule type" value="Genomic_DNA"/>
</dbReference>
<accession>A0A2G9WSG2</accession>
<evidence type="ECO:0000256" key="1">
    <source>
        <dbReference type="ARBA" id="ARBA00022722"/>
    </source>
</evidence>
<evidence type="ECO:0000256" key="3">
    <source>
        <dbReference type="ARBA" id="ARBA00022763"/>
    </source>
</evidence>
<keyword evidence="1" id="KW-0540">Nuclease</keyword>
<reference evidence="8 9" key="1">
    <citation type="submission" date="2017-08" db="EMBL/GenBank/DDBJ databases">
        <title>Pleomorphomonas carboxidotrophicus sp. nov., a new mesophilic hydrogenogenic carboxidotroph.</title>
        <authorList>
            <person name="Esquivel-Elizondo S."/>
            <person name="Krajmalnik-Brown R."/>
            <person name="Maldonado J."/>
        </authorList>
    </citation>
    <scope>NUCLEOTIDE SEQUENCE [LARGE SCALE GENOMIC DNA]</scope>
    <source>
        <strain evidence="8 9">SVCO-16</strain>
    </source>
</reference>
<dbReference type="AlphaFoldDB" id="A0A2G9WSG2"/>
<dbReference type="Proteomes" id="UP000231070">
    <property type="component" value="Unassembled WGS sequence"/>
</dbReference>
<evidence type="ECO:0000256" key="2">
    <source>
        <dbReference type="ARBA" id="ARBA00022759"/>
    </source>
</evidence>
<dbReference type="InterPro" id="IPR004603">
    <property type="entry name" value="DNA_mismatch_endonuc_vsr"/>
</dbReference>
<keyword evidence="9" id="KW-1185">Reference proteome</keyword>
<proteinExistence type="inferred from homology"/>
<evidence type="ECO:0000256" key="5">
    <source>
        <dbReference type="ARBA" id="ARBA00023204"/>
    </source>
</evidence>
<dbReference type="GO" id="GO:0004519">
    <property type="term" value="F:endonuclease activity"/>
    <property type="evidence" value="ECO:0007669"/>
    <property type="project" value="UniProtKB-KW"/>
</dbReference>
<keyword evidence="5" id="KW-0234">DNA repair</keyword>
<feature type="domain" description="DUF559" evidence="7">
    <location>
        <begin position="80"/>
        <end position="120"/>
    </location>
</feature>
<dbReference type="GO" id="GO:0016787">
    <property type="term" value="F:hydrolase activity"/>
    <property type="evidence" value="ECO:0007669"/>
    <property type="project" value="UniProtKB-KW"/>
</dbReference>
<organism evidence="8 9">
    <name type="scientific">Pleomorphomonas carboxyditropha</name>
    <dbReference type="NCBI Taxonomy" id="2023338"/>
    <lineage>
        <taxon>Bacteria</taxon>
        <taxon>Pseudomonadati</taxon>
        <taxon>Pseudomonadota</taxon>
        <taxon>Alphaproteobacteria</taxon>
        <taxon>Hyphomicrobiales</taxon>
        <taxon>Pleomorphomonadaceae</taxon>
        <taxon>Pleomorphomonas</taxon>
    </lineage>
</organism>
<dbReference type="Gene3D" id="3.40.960.10">
    <property type="entry name" value="VSR Endonuclease"/>
    <property type="match status" value="1"/>
</dbReference>
<gene>
    <name evidence="8" type="ORF">CJ014_19410</name>
</gene>
<dbReference type="CDD" id="cd00221">
    <property type="entry name" value="Vsr"/>
    <property type="match status" value="1"/>
</dbReference>
<dbReference type="GO" id="GO:0006298">
    <property type="term" value="P:mismatch repair"/>
    <property type="evidence" value="ECO:0007669"/>
    <property type="project" value="InterPro"/>
</dbReference>
<dbReference type="Pfam" id="PF03852">
    <property type="entry name" value="Vsr"/>
    <property type="match status" value="1"/>
</dbReference>
<keyword evidence="4" id="KW-0378">Hydrolase</keyword>
<protein>
    <submittedName>
        <fullName evidence="8">Very short patch repair endonuclease</fullName>
    </submittedName>
</protein>
<name>A0A2G9WSG2_9HYPH</name>
<dbReference type="Pfam" id="PF04480">
    <property type="entry name" value="DUF559"/>
    <property type="match status" value="1"/>
</dbReference>
<evidence type="ECO:0000259" key="7">
    <source>
        <dbReference type="Pfam" id="PF04480"/>
    </source>
</evidence>
<dbReference type="SUPFAM" id="SSF52980">
    <property type="entry name" value="Restriction endonuclease-like"/>
    <property type="match status" value="1"/>
</dbReference>
<dbReference type="InterPro" id="IPR007569">
    <property type="entry name" value="DUF559"/>
</dbReference>
<comment type="similarity">
    <text evidence="6">Belongs to the Vsr family.</text>
</comment>
<keyword evidence="2 8" id="KW-0255">Endonuclease</keyword>
<evidence type="ECO:0000256" key="4">
    <source>
        <dbReference type="ARBA" id="ARBA00022801"/>
    </source>
</evidence>
<dbReference type="InterPro" id="IPR011335">
    <property type="entry name" value="Restrct_endonuc-II-like"/>
</dbReference>
<keyword evidence="3" id="KW-0227">DNA damage</keyword>
<evidence type="ECO:0000313" key="9">
    <source>
        <dbReference type="Proteomes" id="UP000231070"/>
    </source>
</evidence>
<evidence type="ECO:0000256" key="6">
    <source>
        <dbReference type="ARBA" id="ARBA00029466"/>
    </source>
</evidence>
<sequence length="132" mass="15603">MSRQRVTDTGPELRVRRLLFAAGIRYRKHYPVPGYSRRSIDIAFPRHLLAIFLDGCFWHGCAKHMSMPRANGGWWLNKIEENKRRDSETTTELEARGWRVMRFWEHEEPDTVMMAITRELKKTNGEQVDGQD</sequence>
<comment type="caution">
    <text evidence="8">The sequence shown here is derived from an EMBL/GenBank/DDBJ whole genome shotgun (WGS) entry which is preliminary data.</text>
</comment>